<keyword evidence="2" id="KW-0328">Glycosyltransferase</keyword>
<dbReference type="InterPro" id="IPR022701">
    <property type="entry name" value="QTMAN_N"/>
</dbReference>
<dbReference type="Pfam" id="PF12038">
    <property type="entry name" value="QTMAN_N"/>
    <property type="match status" value="1"/>
</dbReference>
<dbReference type="Proteomes" id="UP001162164">
    <property type="component" value="Unassembled WGS sequence"/>
</dbReference>
<evidence type="ECO:0000256" key="5">
    <source>
        <dbReference type="ARBA" id="ARBA00044539"/>
    </source>
</evidence>
<evidence type="ECO:0000313" key="10">
    <source>
        <dbReference type="Proteomes" id="UP001162164"/>
    </source>
</evidence>
<comment type="caution">
    <text evidence="9">The sequence shown here is derived from an EMBL/GenBank/DDBJ whole genome shotgun (WGS) entry which is preliminary data.</text>
</comment>
<dbReference type="PANTHER" id="PTHR13615:SF3">
    <property type="entry name" value="GLYCOSYLTRANSFERASE-LIKE DOMAIN-CONTAINING PROTEIN 1"/>
    <property type="match status" value="1"/>
</dbReference>
<reference evidence="9" key="1">
    <citation type="journal article" date="2023" name="Insect Mol. Biol.">
        <title>Genome sequencing provides insights into the evolution of gene families encoding plant cell wall-degrading enzymes in longhorned beetles.</title>
        <authorList>
            <person name="Shin N.R."/>
            <person name="Okamura Y."/>
            <person name="Kirsch R."/>
            <person name="Pauchet Y."/>
        </authorList>
    </citation>
    <scope>NUCLEOTIDE SEQUENCE</scope>
    <source>
        <strain evidence="9">MMC_N1</strain>
    </source>
</reference>
<feature type="domain" description="Glycosyl transferase family 1" evidence="7">
    <location>
        <begin position="62"/>
        <end position="170"/>
    </location>
</feature>
<protein>
    <recommendedName>
        <fullName evidence="5">tRNA-queuosine alpha-mannosyltransferase</fullName>
        <ecNumber evidence="4">2.4.1.110</ecNumber>
    </recommendedName>
</protein>
<accession>A0ABQ9JIA8</accession>
<dbReference type="SUPFAM" id="SSF53756">
    <property type="entry name" value="UDP-Glycosyltransferase/glycogen phosphorylase"/>
    <property type="match status" value="1"/>
</dbReference>
<evidence type="ECO:0000259" key="7">
    <source>
        <dbReference type="Pfam" id="PF00534"/>
    </source>
</evidence>
<comment type="similarity">
    <text evidence="1">Belongs to the glycosyltransferase group 1 family. Glycosyltransferase 4 subfamily.</text>
</comment>
<dbReference type="EMBL" id="JAPWTJ010000510">
    <property type="protein sequence ID" value="KAJ8977790.1"/>
    <property type="molecule type" value="Genomic_DNA"/>
</dbReference>
<evidence type="ECO:0000259" key="8">
    <source>
        <dbReference type="Pfam" id="PF12038"/>
    </source>
</evidence>
<evidence type="ECO:0000256" key="2">
    <source>
        <dbReference type="ARBA" id="ARBA00022676"/>
    </source>
</evidence>
<evidence type="ECO:0000313" key="9">
    <source>
        <dbReference type="EMBL" id="KAJ8977790.1"/>
    </source>
</evidence>
<dbReference type="Pfam" id="PF00534">
    <property type="entry name" value="Glycos_transf_1"/>
    <property type="match status" value="1"/>
</dbReference>
<gene>
    <name evidence="9" type="ORF">NQ317_014696</name>
</gene>
<dbReference type="InterPro" id="IPR051862">
    <property type="entry name" value="GT-like_domain_containing_1"/>
</dbReference>
<comment type="catalytic activity">
    <reaction evidence="6">
        <text>queuosine(34) in tRNA(Asp) + GDP-alpha-D-mannose = O-4''-alpha-D-mannosylqueuosine(34) in tRNA(Asp) + GDP + H(+)</text>
        <dbReference type="Rhea" id="RHEA:12885"/>
        <dbReference type="Rhea" id="RHEA-COMP:18572"/>
        <dbReference type="Rhea" id="RHEA-COMP:18581"/>
        <dbReference type="ChEBI" id="CHEBI:15378"/>
        <dbReference type="ChEBI" id="CHEBI:57527"/>
        <dbReference type="ChEBI" id="CHEBI:58189"/>
        <dbReference type="ChEBI" id="CHEBI:194431"/>
        <dbReference type="ChEBI" id="CHEBI:194442"/>
        <dbReference type="EC" id="2.4.1.110"/>
    </reaction>
    <physiologicalReaction direction="left-to-right" evidence="6">
        <dbReference type="Rhea" id="RHEA:12886"/>
    </physiologicalReaction>
</comment>
<evidence type="ECO:0000256" key="1">
    <source>
        <dbReference type="ARBA" id="ARBA00009481"/>
    </source>
</evidence>
<feature type="domain" description="tRNA-queuosine alpha-mannosyltransferase N-terminal" evidence="8">
    <location>
        <begin position="9"/>
        <end position="49"/>
    </location>
</feature>
<evidence type="ECO:0000256" key="6">
    <source>
        <dbReference type="ARBA" id="ARBA00048439"/>
    </source>
</evidence>
<keyword evidence="3" id="KW-0808">Transferase</keyword>
<evidence type="ECO:0000256" key="3">
    <source>
        <dbReference type="ARBA" id="ARBA00022679"/>
    </source>
</evidence>
<organism evidence="9 10">
    <name type="scientific">Molorchus minor</name>
    <dbReference type="NCBI Taxonomy" id="1323400"/>
    <lineage>
        <taxon>Eukaryota</taxon>
        <taxon>Metazoa</taxon>
        <taxon>Ecdysozoa</taxon>
        <taxon>Arthropoda</taxon>
        <taxon>Hexapoda</taxon>
        <taxon>Insecta</taxon>
        <taxon>Pterygota</taxon>
        <taxon>Neoptera</taxon>
        <taxon>Endopterygota</taxon>
        <taxon>Coleoptera</taxon>
        <taxon>Polyphaga</taxon>
        <taxon>Cucujiformia</taxon>
        <taxon>Chrysomeloidea</taxon>
        <taxon>Cerambycidae</taxon>
        <taxon>Lamiinae</taxon>
        <taxon>Monochamini</taxon>
        <taxon>Molorchus</taxon>
    </lineage>
</organism>
<dbReference type="EC" id="2.4.1.110" evidence="4"/>
<sequence length="228" mass="26478">MALESQMYSVLNLAELLGLRPDLSKLRKIVYFHENQLIYPVQQIKERGCNRSPSILHIVWPHRWEFDKGPEDFFRVIIKLKEAGATFRLSVLGETFNDVPDVFDEAKKKLETEIIHFGYLESKEEYFKVLRTSHVVVSTAKHEFFGVSVLEAVYCGCFPLLPNSLVYPEIYPKNCLYSNLDELYKSLEAFCLQPNLLLQLREDIGIDFETYSTTTLLPEFINVLELNT</sequence>
<keyword evidence="10" id="KW-1185">Reference proteome</keyword>
<dbReference type="CDD" id="cd01635">
    <property type="entry name" value="Glycosyltransferase_GTB-type"/>
    <property type="match status" value="1"/>
</dbReference>
<name>A0ABQ9JIA8_9CUCU</name>
<evidence type="ECO:0000256" key="4">
    <source>
        <dbReference type="ARBA" id="ARBA00044517"/>
    </source>
</evidence>
<dbReference type="InterPro" id="IPR001296">
    <property type="entry name" value="Glyco_trans_1"/>
</dbReference>
<dbReference type="Gene3D" id="3.40.50.2000">
    <property type="entry name" value="Glycogen Phosphorylase B"/>
    <property type="match status" value="1"/>
</dbReference>
<dbReference type="PANTHER" id="PTHR13615">
    <property type="entry name" value="GLYCOSYLTRANSFERASE-LIKE 1"/>
    <property type="match status" value="1"/>
</dbReference>
<proteinExistence type="inferred from homology"/>